<dbReference type="EMBL" id="JAHFYH010000036">
    <property type="protein sequence ID" value="KAH0220772.1"/>
    <property type="molecule type" value="Genomic_DNA"/>
</dbReference>
<accession>A0A9P8K7M9</accession>
<feature type="domain" description="Peptidase S33 tripeptidyl aminopeptidase-like C-terminal" evidence="4">
    <location>
        <begin position="530"/>
        <end position="632"/>
    </location>
</feature>
<evidence type="ECO:0000259" key="4">
    <source>
        <dbReference type="Pfam" id="PF08386"/>
    </source>
</evidence>
<organism evidence="5 6">
    <name type="scientific">Aureobasidium melanogenum</name>
    <name type="common">Aureobasidium pullulans var. melanogenum</name>
    <dbReference type="NCBI Taxonomy" id="46634"/>
    <lineage>
        <taxon>Eukaryota</taxon>
        <taxon>Fungi</taxon>
        <taxon>Dikarya</taxon>
        <taxon>Ascomycota</taxon>
        <taxon>Pezizomycotina</taxon>
        <taxon>Dothideomycetes</taxon>
        <taxon>Dothideomycetidae</taxon>
        <taxon>Dothideales</taxon>
        <taxon>Saccotheciaceae</taxon>
        <taxon>Aureobasidium</taxon>
    </lineage>
</organism>
<proteinExistence type="inferred from homology"/>
<reference evidence="5" key="2">
    <citation type="submission" date="2021-08" db="EMBL/GenBank/DDBJ databases">
        <authorList>
            <person name="Gostincar C."/>
            <person name="Sun X."/>
            <person name="Song Z."/>
            <person name="Gunde-Cimerman N."/>
        </authorList>
    </citation>
    <scope>NUCLEOTIDE SEQUENCE</scope>
    <source>
        <strain evidence="5">EXF-8016</strain>
    </source>
</reference>
<dbReference type="PANTHER" id="PTHR43248">
    <property type="entry name" value="2-SUCCINYL-6-HYDROXY-2,4-CYCLOHEXADIENE-1-CARBOXYLATE SYNTHASE"/>
    <property type="match status" value="1"/>
</dbReference>
<dbReference type="AlphaFoldDB" id="A0A9P8K7M9"/>
<comment type="caution">
    <text evidence="5">The sequence shown here is derived from an EMBL/GenBank/DDBJ whole genome shotgun (WGS) entry which is preliminary data.</text>
</comment>
<sequence>MHHPIPREEEALKSKVQTDIALPEKVSPQFVWRRAVLCVAAGISCFTFLQGWNIVPTRYLDAAATIEPKTAGQPQFSWYDIDASPDLIYHRCYDDYYCAKLQVPMDWWRDSTQPGKNISIAVIRLPAKVPVTDQRYGGAVLTNPGGPGGSGVAQMLRSGRATQIIVDAERHPNDTLGSETDKYHDIISFDPRGVGHTTPAIHCFPDSLARSSWTLQNEALGLLGSSEDSFYRNWYRSRALAEGCSAATGTTDDGSEAIGEHVNTSPVARDMLEIIERHAEWLAKQANLTKESDGPRGQDKYKTFVERPQYTRGEAKLKYWGNSYGTILGQTFASMFPMRIDRIVLDGVCNAHDYFFGSWFSNLSDADAILERFFAYCHAAGPETCSFYSPTTEAIRRKYEDLLTEIFERPIVVPSSRTRGPDVITWSDVKSMVRLGMYQPMIYSPMVADLLTSISSGNGSLFADFKAMANTFSCPGEECVSAGPFSDECDQGDNGPDATLAILCTDGPGLGDIDETSFQEYWHALQHQSSVLGDWWAHTRLGCVGWKTKAKNRFEGPFAGNLSHPALFISTTLDPVTPLANAREMAKNFPGSVVLQQDSEGHTSWSSPSLCTAKLVRQYFQTGRLPPSNTTCSSDHTPFSPSDSLKALNTEDKPLLKAIQVLGTTVLDIGFQRTTGGF</sequence>
<gene>
    <name evidence="5" type="ORF">KCV03_g5419</name>
</gene>
<feature type="domain" description="AB hydrolase-1" evidence="3">
    <location>
        <begin position="182"/>
        <end position="358"/>
    </location>
</feature>
<dbReference type="InterPro" id="IPR000073">
    <property type="entry name" value="AB_hydrolase_1"/>
</dbReference>
<keyword evidence="2" id="KW-0378">Hydrolase</keyword>
<name>A0A9P8K7M9_AURME</name>
<reference evidence="5" key="1">
    <citation type="journal article" date="2021" name="J Fungi (Basel)">
        <title>Virulence traits and population genomics of the black yeast Aureobasidium melanogenum.</title>
        <authorList>
            <person name="Cernosa A."/>
            <person name="Sun X."/>
            <person name="Gostincar C."/>
            <person name="Fang C."/>
            <person name="Gunde-Cimerman N."/>
            <person name="Song Z."/>
        </authorList>
    </citation>
    <scope>NUCLEOTIDE SEQUENCE</scope>
    <source>
        <strain evidence="5">EXF-8016</strain>
    </source>
</reference>
<feature type="non-terminal residue" evidence="5">
    <location>
        <position position="678"/>
    </location>
</feature>
<comment type="similarity">
    <text evidence="1">Belongs to the peptidase S33 family.</text>
</comment>
<dbReference type="Proteomes" id="UP000767238">
    <property type="component" value="Unassembled WGS sequence"/>
</dbReference>
<dbReference type="Pfam" id="PF00561">
    <property type="entry name" value="Abhydrolase_1"/>
    <property type="match status" value="1"/>
</dbReference>
<dbReference type="SUPFAM" id="SSF53474">
    <property type="entry name" value="alpha/beta-Hydrolases"/>
    <property type="match status" value="1"/>
</dbReference>
<evidence type="ECO:0000259" key="3">
    <source>
        <dbReference type="Pfam" id="PF00561"/>
    </source>
</evidence>
<dbReference type="InterPro" id="IPR013595">
    <property type="entry name" value="Pept_S33_TAP-like_C"/>
</dbReference>
<evidence type="ECO:0000256" key="1">
    <source>
        <dbReference type="ARBA" id="ARBA00010088"/>
    </source>
</evidence>
<evidence type="ECO:0000256" key="2">
    <source>
        <dbReference type="ARBA" id="ARBA00022801"/>
    </source>
</evidence>
<evidence type="ECO:0000313" key="5">
    <source>
        <dbReference type="EMBL" id="KAH0220772.1"/>
    </source>
</evidence>
<protein>
    <recommendedName>
        <fullName evidence="7">Proteinase</fullName>
    </recommendedName>
</protein>
<dbReference type="OrthoDB" id="425534at2759"/>
<dbReference type="Pfam" id="PF08386">
    <property type="entry name" value="Abhydrolase_4"/>
    <property type="match status" value="1"/>
</dbReference>
<dbReference type="GO" id="GO:0016787">
    <property type="term" value="F:hydrolase activity"/>
    <property type="evidence" value="ECO:0007669"/>
    <property type="project" value="UniProtKB-KW"/>
</dbReference>
<dbReference type="Gene3D" id="3.40.50.1820">
    <property type="entry name" value="alpha/beta hydrolase"/>
    <property type="match status" value="1"/>
</dbReference>
<dbReference type="InterPro" id="IPR051601">
    <property type="entry name" value="Serine_prot/Carboxylest_S33"/>
</dbReference>
<evidence type="ECO:0008006" key="7">
    <source>
        <dbReference type="Google" id="ProtNLM"/>
    </source>
</evidence>
<dbReference type="InterPro" id="IPR029058">
    <property type="entry name" value="AB_hydrolase_fold"/>
</dbReference>
<evidence type="ECO:0000313" key="6">
    <source>
        <dbReference type="Proteomes" id="UP000767238"/>
    </source>
</evidence>
<dbReference type="PANTHER" id="PTHR43248:SF25">
    <property type="entry name" value="AB HYDROLASE-1 DOMAIN-CONTAINING PROTEIN-RELATED"/>
    <property type="match status" value="1"/>
</dbReference>